<feature type="compositionally biased region" description="Acidic residues" evidence="1">
    <location>
        <begin position="1170"/>
        <end position="1193"/>
    </location>
</feature>
<gene>
    <name evidence="2" type="ORF">PILCRDRAFT_11038</name>
</gene>
<dbReference type="Pfam" id="PF18759">
    <property type="entry name" value="Plavaka"/>
    <property type="match status" value="1"/>
</dbReference>
<evidence type="ECO:0000313" key="3">
    <source>
        <dbReference type="Proteomes" id="UP000054166"/>
    </source>
</evidence>
<name>A0A0C3BMP7_PILCF</name>
<evidence type="ECO:0000256" key="1">
    <source>
        <dbReference type="SAM" id="MobiDB-lite"/>
    </source>
</evidence>
<dbReference type="Proteomes" id="UP000054166">
    <property type="component" value="Unassembled WGS sequence"/>
</dbReference>
<keyword evidence="3" id="KW-1185">Reference proteome</keyword>
<dbReference type="EMBL" id="KN833015">
    <property type="protein sequence ID" value="KIM78572.1"/>
    <property type="molecule type" value="Genomic_DNA"/>
</dbReference>
<accession>A0A0C3BMP7</accession>
<protein>
    <submittedName>
        <fullName evidence="2">Uncharacterized protein</fullName>
    </submittedName>
</protein>
<proteinExistence type="predicted"/>
<sequence length="1202" mass="137583">MSTTLDGTEISQTCVCGRSFSQGGLKNHSRSCSKSKKCLASAFAKAKEIWNPKKQRHLQDTSHDDSQLATPDVVTDNEAINRLADTSDADETIPPPTPCPVEHLSIAERRPRRLNRQLQKRFRDIVPQLLPLLPLVSENSPAAMSPPHLLAINSTPISPEYSPINSLGSHVRQLFQTPRNVFGLFRRYRSENPPYHDPEEYVDLQNLSDELPDTPRQLNFYPYPNESSFRLGEWYWNSGMQKSRESFNDLLSIVGDQHFRPEDVQHTSWRKIDAQLASNSFAEEEEEEGVWVDEGAGWSKIPIAISVPFHKRHKNPGPKTYVIGDLYHRNLVSIICEKLTGLNDHWHLHYEPFELFWKPTDSSEDIAIHGELYTSPAFLDAHREVQELPAEPGCNLPRVVIAMMFSSDATQLTSFGTAKLWPSYIYFGNELKYRRCKPTCHSCSHIAYFQTLPNAFKDFATQNTGTRRPTGAFMTHCRREVLHAQWAILLDDEFREAYKHGIVIKCCDRIMRQFYPRILAYTADYPEKVLLASIRDKGYCPCPRCLIPRSHFHNLGMVQDMKQRKTLARFDDENRRRKVDIAREIIYEKNYAVNSPAVEVILKEQSLVLTLNAFSQRLAPLGFNLFIMLLVDLMHEFELGVWRALFIHLLHMLNAVDKTLVDELDHRQVPSFGRDTIRRFAKNMSELKRLTAHNFEDLLQCAIPVFDGLFPEPHNSAILHLLFVCAQWHGLAKLRLHTDQTLALLDDATVEIGNKFHSFTKKDVSSLKKASGSQVSNVGAHSLAPDKAHQKRDNILPKSFNLDIYKYHALGDYANTIRRCGTTDSYTSEPQTRAPQLTQIERRETCLCRIRAKLSTDHRIENEAVPTSPQEHHHIGVTENHYDHIGTFLRDNAGDPAIKNFLPKLKQHLLARILSLLRSEDPQCHDGVLQDQNNCDPNSVIVKHDRLYRHKLICINYTTYDIRRSQDTVNWSTSHCNIMTLTEPGDNNDSTVGHPFKYARVLGVYHVNTVYIGPGSTDYQPRQIEFLWVRWYEKTGTIRTRWEAKKLDRIRFLPVADDDTFGFVDPLDALRSCHIIPAFARGLCHVDSRGLSSCARDSLDWAEYYVNCFVDQDMTDHSLDVVEATPPEEESTHDSNSVMLLAPRTGRPDSGPTDHDVIESSDSQESSSDSGEEWQDDEEEEGGEESDWSDEEFLSMHETYGI</sequence>
<dbReference type="OrthoDB" id="2687259at2759"/>
<dbReference type="InParanoid" id="A0A0C3BMP7"/>
<feature type="compositionally biased region" description="Low complexity" evidence="1">
    <location>
        <begin position="1160"/>
        <end position="1169"/>
    </location>
</feature>
<dbReference type="InterPro" id="IPR041078">
    <property type="entry name" value="Plavaka"/>
</dbReference>
<dbReference type="HOGENOM" id="CLU_002498_0_0_1"/>
<organism evidence="2 3">
    <name type="scientific">Piloderma croceum (strain F 1598)</name>
    <dbReference type="NCBI Taxonomy" id="765440"/>
    <lineage>
        <taxon>Eukaryota</taxon>
        <taxon>Fungi</taxon>
        <taxon>Dikarya</taxon>
        <taxon>Basidiomycota</taxon>
        <taxon>Agaricomycotina</taxon>
        <taxon>Agaricomycetes</taxon>
        <taxon>Agaricomycetidae</taxon>
        <taxon>Atheliales</taxon>
        <taxon>Atheliaceae</taxon>
        <taxon>Piloderma</taxon>
    </lineage>
</organism>
<evidence type="ECO:0000313" key="2">
    <source>
        <dbReference type="EMBL" id="KIM78572.1"/>
    </source>
</evidence>
<feature type="region of interest" description="Disordered" evidence="1">
    <location>
        <begin position="1124"/>
        <end position="1202"/>
    </location>
</feature>
<dbReference type="STRING" id="765440.A0A0C3BMP7"/>
<dbReference type="AlphaFoldDB" id="A0A0C3BMP7"/>
<reference evidence="2 3" key="1">
    <citation type="submission" date="2014-04" db="EMBL/GenBank/DDBJ databases">
        <authorList>
            <consortium name="DOE Joint Genome Institute"/>
            <person name="Kuo A."/>
            <person name="Tarkka M."/>
            <person name="Buscot F."/>
            <person name="Kohler A."/>
            <person name="Nagy L.G."/>
            <person name="Floudas D."/>
            <person name="Copeland A."/>
            <person name="Barry K.W."/>
            <person name="Cichocki N."/>
            <person name="Veneault-Fourrey C."/>
            <person name="LaButti K."/>
            <person name="Lindquist E.A."/>
            <person name="Lipzen A."/>
            <person name="Lundell T."/>
            <person name="Morin E."/>
            <person name="Murat C."/>
            <person name="Sun H."/>
            <person name="Tunlid A."/>
            <person name="Henrissat B."/>
            <person name="Grigoriev I.V."/>
            <person name="Hibbett D.S."/>
            <person name="Martin F."/>
            <person name="Nordberg H.P."/>
            <person name="Cantor M.N."/>
            <person name="Hua S.X."/>
        </authorList>
    </citation>
    <scope>NUCLEOTIDE SEQUENCE [LARGE SCALE GENOMIC DNA]</scope>
    <source>
        <strain evidence="2 3">F 1598</strain>
    </source>
</reference>
<reference evidence="3" key="2">
    <citation type="submission" date="2015-01" db="EMBL/GenBank/DDBJ databases">
        <title>Evolutionary Origins and Diversification of the Mycorrhizal Mutualists.</title>
        <authorList>
            <consortium name="DOE Joint Genome Institute"/>
            <consortium name="Mycorrhizal Genomics Consortium"/>
            <person name="Kohler A."/>
            <person name="Kuo A."/>
            <person name="Nagy L.G."/>
            <person name="Floudas D."/>
            <person name="Copeland A."/>
            <person name="Barry K.W."/>
            <person name="Cichocki N."/>
            <person name="Veneault-Fourrey C."/>
            <person name="LaButti K."/>
            <person name="Lindquist E.A."/>
            <person name="Lipzen A."/>
            <person name="Lundell T."/>
            <person name="Morin E."/>
            <person name="Murat C."/>
            <person name="Riley R."/>
            <person name="Ohm R."/>
            <person name="Sun H."/>
            <person name="Tunlid A."/>
            <person name="Henrissat B."/>
            <person name="Grigoriev I.V."/>
            <person name="Hibbett D.S."/>
            <person name="Martin F."/>
        </authorList>
    </citation>
    <scope>NUCLEOTIDE SEQUENCE [LARGE SCALE GENOMIC DNA]</scope>
    <source>
        <strain evidence="3">F 1598</strain>
    </source>
</reference>